<dbReference type="InterPro" id="IPR001867">
    <property type="entry name" value="OmpR/PhoB-type_DNA-bd"/>
</dbReference>
<reference evidence="7 8" key="1">
    <citation type="submission" date="2024-09" db="EMBL/GenBank/DDBJ databases">
        <authorList>
            <person name="Sun Q."/>
            <person name="Mori K."/>
        </authorList>
    </citation>
    <scope>NUCLEOTIDE SEQUENCE [LARGE SCALE GENOMIC DNA]</scope>
    <source>
        <strain evidence="7 8">TBRC 7907</strain>
    </source>
</reference>
<dbReference type="InterPro" id="IPR005158">
    <property type="entry name" value="BTAD"/>
</dbReference>
<dbReference type="CDD" id="cd15831">
    <property type="entry name" value="BTAD"/>
    <property type="match status" value="1"/>
</dbReference>
<dbReference type="PRINTS" id="PR00364">
    <property type="entry name" value="DISEASERSIST"/>
</dbReference>
<evidence type="ECO:0000259" key="5">
    <source>
        <dbReference type="SMART" id="SM00862"/>
    </source>
</evidence>
<evidence type="ECO:0000256" key="3">
    <source>
        <dbReference type="ARBA" id="ARBA00023125"/>
    </source>
</evidence>
<dbReference type="EMBL" id="JBHLZU010000027">
    <property type="protein sequence ID" value="MFB9908779.1"/>
    <property type="molecule type" value="Genomic_DNA"/>
</dbReference>
<keyword evidence="2" id="KW-0805">Transcription regulation</keyword>
<dbReference type="InterPro" id="IPR036388">
    <property type="entry name" value="WH-like_DNA-bd_sf"/>
</dbReference>
<name>A0ABV6A951_9PSEU</name>
<dbReference type="SMART" id="SM00862">
    <property type="entry name" value="Trans_reg_C"/>
    <property type="match status" value="1"/>
</dbReference>
<dbReference type="PANTHER" id="PTHR35807:SF1">
    <property type="entry name" value="TRANSCRIPTIONAL REGULATOR REDD"/>
    <property type="match status" value="1"/>
</dbReference>
<dbReference type="SMART" id="SM01043">
    <property type="entry name" value="BTAD"/>
    <property type="match status" value="1"/>
</dbReference>
<accession>A0ABV6A951</accession>
<comment type="similarity">
    <text evidence="1">Belongs to the AfsR/DnrI/RedD regulatory family.</text>
</comment>
<dbReference type="SUPFAM" id="SSF46894">
    <property type="entry name" value="C-terminal effector domain of the bipartite response regulators"/>
    <property type="match status" value="1"/>
</dbReference>
<evidence type="ECO:0000313" key="8">
    <source>
        <dbReference type="Proteomes" id="UP001589693"/>
    </source>
</evidence>
<dbReference type="Gene3D" id="1.25.40.10">
    <property type="entry name" value="Tetratricopeptide repeat domain"/>
    <property type="match status" value="1"/>
</dbReference>
<proteinExistence type="inferred from homology"/>
<evidence type="ECO:0000259" key="6">
    <source>
        <dbReference type="SMART" id="SM01043"/>
    </source>
</evidence>
<dbReference type="SUPFAM" id="SSF48452">
    <property type="entry name" value="TPR-like"/>
    <property type="match status" value="1"/>
</dbReference>
<dbReference type="Gene3D" id="1.10.10.10">
    <property type="entry name" value="Winged helix-like DNA-binding domain superfamily/Winged helix DNA-binding domain"/>
    <property type="match status" value="1"/>
</dbReference>
<dbReference type="Proteomes" id="UP001589693">
    <property type="component" value="Unassembled WGS sequence"/>
</dbReference>
<dbReference type="InterPro" id="IPR016032">
    <property type="entry name" value="Sig_transdc_resp-reg_C-effctor"/>
</dbReference>
<dbReference type="InterPro" id="IPR011990">
    <property type="entry name" value="TPR-like_helical_dom_sf"/>
</dbReference>
<organism evidence="7 8">
    <name type="scientific">Allokutzneria oryzae</name>
    <dbReference type="NCBI Taxonomy" id="1378989"/>
    <lineage>
        <taxon>Bacteria</taxon>
        <taxon>Bacillati</taxon>
        <taxon>Actinomycetota</taxon>
        <taxon>Actinomycetes</taxon>
        <taxon>Pseudonocardiales</taxon>
        <taxon>Pseudonocardiaceae</taxon>
        <taxon>Allokutzneria</taxon>
    </lineage>
</organism>
<dbReference type="Gene3D" id="3.40.50.300">
    <property type="entry name" value="P-loop containing nucleotide triphosphate hydrolases"/>
    <property type="match status" value="1"/>
</dbReference>
<evidence type="ECO:0000313" key="7">
    <source>
        <dbReference type="EMBL" id="MFB9908779.1"/>
    </source>
</evidence>
<gene>
    <name evidence="7" type="ORF">ACFFQA_32990</name>
</gene>
<keyword evidence="4" id="KW-0804">Transcription</keyword>
<dbReference type="SUPFAM" id="SSF52540">
    <property type="entry name" value="P-loop containing nucleoside triphosphate hydrolases"/>
    <property type="match status" value="1"/>
</dbReference>
<sequence>MRFRVLGALDVRDDRGGPLVLNRRKQRVVLAMLLMRANRPIRTAEFVEQLWGDRPPQSAAANLQSYVAGLRKALGGSAESRLPANRSGYVLRVERDELDVERFERLAVAGRAALAAGDPVRALDRLTEALGLWRGGVLEDLPLPEALHTEATRLTEVRLDALEDRYAACLALGRHDVAAAELPQLTGDHPLRERLWELEMLALYRSGRQADALATYRRARTLLHAELGVEPGAALRDLHRRILNGDLSLSPARASSVLPRQLPLAVPDFVGRADELARLDGDPGPLTVVTGGAGVGKSALALHWAHRAAELFPDGQLYADLGGETAPLAVLTAFLVSLGVPVTEVPTTEEAAAALYRSTLADRRMLILLDDAADAAQVRPLLPGTAPSSVLVTSRDRLNGLVAAQGATRVELGPLPVADAVALLGRVAGEPLVMAEYGAAEELARLCGGLPLAVRIAGVNLCGQSLREYADTLATADLLAALTVPGDERASVRAAFMRSYERLSVAAQRLLNLLGLLPYSSFTTDDAAALLRTSAPNARGPLVELVTLNLVDASAEGFSIPPLTRRFGASLMAERGGVPHPAPSLSCWRP</sequence>
<evidence type="ECO:0000256" key="1">
    <source>
        <dbReference type="ARBA" id="ARBA00005820"/>
    </source>
</evidence>
<feature type="domain" description="OmpR/PhoB-type" evidence="5">
    <location>
        <begin position="16"/>
        <end position="91"/>
    </location>
</feature>
<dbReference type="PANTHER" id="PTHR35807">
    <property type="entry name" value="TRANSCRIPTIONAL REGULATOR REDD-RELATED"/>
    <property type="match status" value="1"/>
</dbReference>
<protein>
    <submittedName>
        <fullName evidence="7">BTAD domain-containing putative transcriptional regulator</fullName>
    </submittedName>
</protein>
<dbReference type="InterPro" id="IPR051677">
    <property type="entry name" value="AfsR-DnrI-RedD_regulator"/>
</dbReference>
<keyword evidence="3" id="KW-0238">DNA-binding</keyword>
<keyword evidence="8" id="KW-1185">Reference proteome</keyword>
<dbReference type="RefSeq" id="WP_377860780.1">
    <property type="nucleotide sequence ID" value="NZ_JBHLZU010000027.1"/>
</dbReference>
<comment type="caution">
    <text evidence="7">The sequence shown here is derived from an EMBL/GenBank/DDBJ whole genome shotgun (WGS) entry which is preliminary data.</text>
</comment>
<evidence type="ECO:0000256" key="2">
    <source>
        <dbReference type="ARBA" id="ARBA00023015"/>
    </source>
</evidence>
<evidence type="ECO:0000256" key="4">
    <source>
        <dbReference type="ARBA" id="ARBA00023163"/>
    </source>
</evidence>
<dbReference type="Pfam" id="PF03704">
    <property type="entry name" value="BTAD"/>
    <property type="match status" value="1"/>
</dbReference>
<feature type="domain" description="Bacterial transcriptional activator" evidence="6">
    <location>
        <begin position="98"/>
        <end position="243"/>
    </location>
</feature>
<dbReference type="InterPro" id="IPR027417">
    <property type="entry name" value="P-loop_NTPase"/>
</dbReference>